<feature type="transmembrane region" description="Helical" evidence="10">
    <location>
        <begin position="260"/>
        <end position="276"/>
    </location>
</feature>
<feature type="transmembrane region" description="Helical" evidence="10">
    <location>
        <begin position="186"/>
        <end position="209"/>
    </location>
</feature>
<dbReference type="GO" id="GO:0015192">
    <property type="term" value="F:L-phenylalanine transmembrane transporter activity"/>
    <property type="evidence" value="ECO:0007669"/>
    <property type="project" value="TreeGrafter"/>
</dbReference>
<sequence length="290" mass="30944">MFMEHLSNGIALGSIYALTAIGYTMVYGIIRLINFAHGDLYMVGAFLTLTAITVLNMPIAAAMLFGMAGAALFGIGIAKFAYSPVFKAPRISLFLSAIGVAIFLENFAMLVWGPETQSFPEVMKNQIYTFAGFRMSTIQIIIIVVTIILVSVLSYIVKFTKMGKAMRCVSQDMDTARLMGINTNRVVYFTFALGSALGATAGALVGMYYKAVFPMMGFVPGLKAFIAAVIGGIGSIPGAMIGGMLMGVSESLGAAYVSSGYRDAIAFIILIIVLLFKPTGILGKTMKEKV</sequence>
<name>A0A1G5RY37_9FIRM</name>
<evidence type="ECO:0000313" key="12">
    <source>
        <dbReference type="Proteomes" id="UP000199208"/>
    </source>
</evidence>
<evidence type="ECO:0000256" key="2">
    <source>
        <dbReference type="ARBA" id="ARBA00022448"/>
    </source>
</evidence>
<dbReference type="PANTHER" id="PTHR11795">
    <property type="entry name" value="BRANCHED-CHAIN AMINO ACID TRANSPORT SYSTEM PERMEASE PROTEIN LIVH"/>
    <property type="match status" value="1"/>
</dbReference>
<evidence type="ECO:0000256" key="10">
    <source>
        <dbReference type="SAM" id="Phobius"/>
    </source>
</evidence>
<keyword evidence="6" id="KW-0029">Amino-acid transport</keyword>
<dbReference type="GO" id="GO:0015808">
    <property type="term" value="P:L-alanine transport"/>
    <property type="evidence" value="ECO:0007669"/>
    <property type="project" value="TreeGrafter"/>
</dbReference>
<evidence type="ECO:0000256" key="1">
    <source>
        <dbReference type="ARBA" id="ARBA00004651"/>
    </source>
</evidence>
<evidence type="ECO:0000256" key="8">
    <source>
        <dbReference type="ARBA" id="ARBA00023136"/>
    </source>
</evidence>
<dbReference type="EMBL" id="FMWL01000006">
    <property type="protein sequence ID" value="SCZ79024.1"/>
    <property type="molecule type" value="Genomic_DNA"/>
</dbReference>
<dbReference type="CDD" id="cd06582">
    <property type="entry name" value="TM_PBP1_LivH_like"/>
    <property type="match status" value="1"/>
</dbReference>
<accession>A0A1G5RY37</accession>
<evidence type="ECO:0000256" key="5">
    <source>
        <dbReference type="ARBA" id="ARBA00022692"/>
    </source>
</evidence>
<protein>
    <submittedName>
        <fullName evidence="11">Branched-chain amino acid transport system permease protein</fullName>
    </submittedName>
</protein>
<evidence type="ECO:0000313" key="11">
    <source>
        <dbReference type="EMBL" id="SCZ79024.1"/>
    </source>
</evidence>
<keyword evidence="5 10" id="KW-0812">Transmembrane</keyword>
<gene>
    <name evidence="11" type="ORF">SAMN03080599_01548</name>
</gene>
<evidence type="ECO:0000256" key="7">
    <source>
        <dbReference type="ARBA" id="ARBA00022989"/>
    </source>
</evidence>
<evidence type="ECO:0000256" key="3">
    <source>
        <dbReference type="ARBA" id="ARBA00022475"/>
    </source>
</evidence>
<evidence type="ECO:0000256" key="4">
    <source>
        <dbReference type="ARBA" id="ARBA00022519"/>
    </source>
</evidence>
<dbReference type="GO" id="GO:0042941">
    <property type="term" value="P:D-alanine transmembrane transport"/>
    <property type="evidence" value="ECO:0007669"/>
    <property type="project" value="TreeGrafter"/>
</dbReference>
<dbReference type="AlphaFoldDB" id="A0A1G5RY37"/>
<dbReference type="GO" id="GO:0005304">
    <property type="term" value="F:L-valine transmembrane transporter activity"/>
    <property type="evidence" value="ECO:0007669"/>
    <property type="project" value="TreeGrafter"/>
</dbReference>
<keyword evidence="2" id="KW-0813">Transport</keyword>
<feature type="transmembrane region" description="Helical" evidence="10">
    <location>
        <begin position="38"/>
        <end position="55"/>
    </location>
</feature>
<reference evidence="11 12" key="1">
    <citation type="submission" date="2016-10" db="EMBL/GenBank/DDBJ databases">
        <authorList>
            <person name="de Groot N.N."/>
        </authorList>
    </citation>
    <scope>NUCLEOTIDE SEQUENCE [LARGE SCALE GENOMIC DNA]</scope>
    <source>
        <strain evidence="11 12">DSM 2784</strain>
    </source>
</reference>
<dbReference type="OrthoDB" id="9807115at2"/>
<keyword evidence="4" id="KW-0997">Cell inner membrane</keyword>
<dbReference type="PANTHER" id="PTHR11795:SF371">
    <property type="entry name" value="HIGH-AFFINITY BRANCHED-CHAIN AMINO ACID TRANSPORT SYSTEM PERMEASE PROTEIN LIVH"/>
    <property type="match status" value="1"/>
</dbReference>
<feature type="transmembrane region" description="Helical" evidence="10">
    <location>
        <begin position="6"/>
        <end position="26"/>
    </location>
</feature>
<keyword evidence="3" id="KW-1003">Cell membrane</keyword>
<dbReference type="GO" id="GO:0015190">
    <property type="term" value="F:L-leucine transmembrane transporter activity"/>
    <property type="evidence" value="ECO:0007669"/>
    <property type="project" value="TreeGrafter"/>
</dbReference>
<proteinExistence type="inferred from homology"/>
<keyword evidence="7 10" id="KW-1133">Transmembrane helix</keyword>
<keyword evidence="12" id="KW-1185">Reference proteome</keyword>
<evidence type="ECO:0000256" key="6">
    <source>
        <dbReference type="ARBA" id="ARBA00022970"/>
    </source>
</evidence>
<dbReference type="Proteomes" id="UP000199208">
    <property type="component" value="Unassembled WGS sequence"/>
</dbReference>
<dbReference type="InterPro" id="IPR052157">
    <property type="entry name" value="BCAA_transport_permease"/>
</dbReference>
<dbReference type="STRING" id="1120920.SAMN03080599_01548"/>
<feature type="transmembrane region" description="Helical" evidence="10">
    <location>
        <begin position="224"/>
        <end position="248"/>
    </location>
</feature>
<feature type="transmembrane region" description="Helical" evidence="10">
    <location>
        <begin position="93"/>
        <end position="113"/>
    </location>
</feature>
<dbReference type="GO" id="GO:0005886">
    <property type="term" value="C:plasma membrane"/>
    <property type="evidence" value="ECO:0007669"/>
    <property type="project" value="UniProtKB-SubCell"/>
</dbReference>
<keyword evidence="8 10" id="KW-0472">Membrane</keyword>
<feature type="transmembrane region" description="Helical" evidence="10">
    <location>
        <begin position="133"/>
        <end position="157"/>
    </location>
</feature>
<comment type="similarity">
    <text evidence="9">Belongs to the binding-protein-dependent transport system permease family. LivHM subfamily.</text>
</comment>
<evidence type="ECO:0000256" key="9">
    <source>
        <dbReference type="ARBA" id="ARBA00037998"/>
    </source>
</evidence>
<dbReference type="InterPro" id="IPR001851">
    <property type="entry name" value="ABC_transp_permease"/>
</dbReference>
<organism evidence="11 12">
    <name type="scientific">Acidaminobacter hydrogenoformans DSM 2784</name>
    <dbReference type="NCBI Taxonomy" id="1120920"/>
    <lineage>
        <taxon>Bacteria</taxon>
        <taxon>Bacillati</taxon>
        <taxon>Bacillota</taxon>
        <taxon>Clostridia</taxon>
        <taxon>Peptostreptococcales</taxon>
        <taxon>Acidaminobacteraceae</taxon>
        <taxon>Acidaminobacter</taxon>
    </lineage>
</organism>
<dbReference type="GO" id="GO:0015188">
    <property type="term" value="F:L-isoleucine transmembrane transporter activity"/>
    <property type="evidence" value="ECO:0007669"/>
    <property type="project" value="TreeGrafter"/>
</dbReference>
<dbReference type="RefSeq" id="WP_092590325.1">
    <property type="nucleotide sequence ID" value="NZ_FMWL01000006.1"/>
</dbReference>
<dbReference type="GO" id="GO:1903806">
    <property type="term" value="P:L-isoleucine import across plasma membrane"/>
    <property type="evidence" value="ECO:0007669"/>
    <property type="project" value="TreeGrafter"/>
</dbReference>
<dbReference type="Pfam" id="PF02653">
    <property type="entry name" value="BPD_transp_2"/>
    <property type="match status" value="1"/>
</dbReference>
<comment type="subcellular location">
    <subcellularLocation>
        <location evidence="1">Cell membrane</location>
        <topology evidence="1">Multi-pass membrane protein</topology>
    </subcellularLocation>
</comment>